<reference evidence="14" key="1">
    <citation type="submission" date="2016-04" db="EMBL/GenBank/DDBJ databases">
        <title>Comparative genomics of biotechnologically important yeasts.</title>
        <authorList>
            <consortium name="DOE Joint Genome Institute"/>
            <person name="Riley R."/>
            <person name="Haridas S."/>
            <person name="Wolfe K.H."/>
            <person name="Lopes M.R."/>
            <person name="Hittinger C.T."/>
            <person name="Goker M."/>
            <person name="Salamov A."/>
            <person name="Wisecaver J."/>
            <person name="Long T.M."/>
            <person name="Aerts A.L."/>
            <person name="Barry K."/>
            <person name="Choi C."/>
            <person name="Clum A."/>
            <person name="Coughlan A.Y."/>
            <person name="Deshpande S."/>
            <person name="Douglass A.P."/>
            <person name="Hanson S.J."/>
            <person name="Klenk H.-P."/>
            <person name="Labutti K."/>
            <person name="Lapidus A."/>
            <person name="Lindquist E."/>
            <person name="Lipzen A."/>
            <person name="Meier-Kolthoff J.P."/>
            <person name="Ohm R.A."/>
            <person name="Otillar R.P."/>
            <person name="Pangilinan J."/>
            <person name="Peng Y."/>
            <person name="Rokas A."/>
            <person name="Rosa C.A."/>
            <person name="Scheuner C."/>
            <person name="Sibirny A.A."/>
            <person name="Slot J.C."/>
            <person name="Stielow J.B."/>
            <person name="Sun H."/>
            <person name="Kurtzman C.P."/>
            <person name="Blackwell M."/>
            <person name="Grigoriev I.V."/>
            <person name="Jeffries T.W."/>
        </authorList>
    </citation>
    <scope>NUCLEOTIDE SEQUENCE [LARGE SCALE GENOMIC DNA]</scope>
    <source>
        <strain evidence="14">NRRL YB-2248</strain>
    </source>
</reference>
<dbReference type="InterPro" id="IPR051879">
    <property type="entry name" value="C2H2-ZF_Maturation_Protein"/>
</dbReference>
<dbReference type="EMBL" id="KV453851">
    <property type="protein sequence ID" value="ODV85704.1"/>
    <property type="molecule type" value="Genomic_DNA"/>
</dbReference>
<dbReference type="PROSITE" id="PS50157">
    <property type="entry name" value="ZINC_FINGER_C2H2_2"/>
    <property type="match status" value="1"/>
</dbReference>
<keyword evidence="14" id="KW-1185">Reference proteome</keyword>
<keyword evidence="6 10" id="KW-0863">Zinc-finger</keyword>
<evidence type="ECO:0000313" key="14">
    <source>
        <dbReference type="Proteomes" id="UP000094801"/>
    </source>
</evidence>
<evidence type="ECO:0000256" key="3">
    <source>
        <dbReference type="ARBA" id="ARBA00022490"/>
    </source>
</evidence>
<accession>A0A1E4T1U6</accession>
<dbReference type="Proteomes" id="UP000094801">
    <property type="component" value="Unassembled WGS sequence"/>
</dbReference>
<comment type="similarity">
    <text evidence="9">Belongs to the ZNF593/BUD20 C2H2-type zinc-finger protein family.</text>
</comment>
<name>A0A1E4T1U6_9ASCO</name>
<evidence type="ECO:0000256" key="4">
    <source>
        <dbReference type="ARBA" id="ARBA00022517"/>
    </source>
</evidence>
<keyword evidence="3" id="KW-0963">Cytoplasm</keyword>
<evidence type="ECO:0000256" key="11">
    <source>
        <dbReference type="SAM" id="MobiDB-lite"/>
    </source>
</evidence>
<keyword evidence="7" id="KW-0862">Zinc</keyword>
<dbReference type="GO" id="GO:0003676">
    <property type="term" value="F:nucleic acid binding"/>
    <property type="evidence" value="ECO:0007669"/>
    <property type="project" value="InterPro"/>
</dbReference>
<dbReference type="STRING" id="983967.A0A1E4T1U6"/>
<feature type="domain" description="C2H2-type" evidence="12">
    <location>
        <begin position="49"/>
        <end position="78"/>
    </location>
</feature>
<dbReference type="Pfam" id="PF12171">
    <property type="entry name" value="zf-C2H2_jaz"/>
    <property type="match status" value="1"/>
</dbReference>
<feature type="region of interest" description="Disordered" evidence="11">
    <location>
        <begin position="145"/>
        <end position="165"/>
    </location>
</feature>
<protein>
    <recommendedName>
        <fullName evidence="12">C2H2-type domain-containing protein</fullName>
    </recommendedName>
</protein>
<dbReference type="AlphaFoldDB" id="A0A1E4T1U6"/>
<evidence type="ECO:0000256" key="5">
    <source>
        <dbReference type="ARBA" id="ARBA00022723"/>
    </source>
</evidence>
<dbReference type="InterPro" id="IPR036236">
    <property type="entry name" value="Znf_C2H2_sf"/>
</dbReference>
<keyword evidence="5" id="KW-0479">Metal-binding</keyword>
<evidence type="ECO:0000256" key="7">
    <source>
        <dbReference type="ARBA" id="ARBA00022833"/>
    </source>
</evidence>
<feature type="compositionally biased region" description="Acidic residues" evidence="11">
    <location>
        <begin position="153"/>
        <end position="165"/>
    </location>
</feature>
<dbReference type="OrthoDB" id="24683at2759"/>
<dbReference type="InterPro" id="IPR003604">
    <property type="entry name" value="Matrin/U1-like-C_Znf_C2H2"/>
</dbReference>
<sequence>MGRYSVLRYKTKRRTRDLDLIHGDLSTPESIQNLKHQEQDEYKAGLGQYYCIHCAKYFQDNKALAAHLKCKPHRRRVKELSVNPYTQLESDAASGTNLPQFTDKVNKYKQTEPVRKEMENQLLSTQLAENDEKDKIRDAMLQPPVEEGQVVEAEAEAPTDQIIED</sequence>
<keyword evidence="4" id="KW-0690">Ribosome biogenesis</keyword>
<dbReference type="GO" id="GO:0042254">
    <property type="term" value="P:ribosome biogenesis"/>
    <property type="evidence" value="ECO:0007669"/>
    <property type="project" value="UniProtKB-KW"/>
</dbReference>
<evidence type="ECO:0000256" key="2">
    <source>
        <dbReference type="ARBA" id="ARBA00004496"/>
    </source>
</evidence>
<dbReference type="SMART" id="SM00451">
    <property type="entry name" value="ZnF_U1"/>
    <property type="match status" value="1"/>
</dbReference>
<evidence type="ECO:0000256" key="1">
    <source>
        <dbReference type="ARBA" id="ARBA00004123"/>
    </source>
</evidence>
<evidence type="ECO:0000313" key="13">
    <source>
        <dbReference type="EMBL" id="ODV85704.1"/>
    </source>
</evidence>
<dbReference type="SUPFAM" id="SSF57667">
    <property type="entry name" value="beta-beta-alpha zinc fingers"/>
    <property type="match status" value="1"/>
</dbReference>
<evidence type="ECO:0000256" key="10">
    <source>
        <dbReference type="PROSITE-ProRule" id="PRU00042"/>
    </source>
</evidence>
<proteinExistence type="inferred from homology"/>
<organism evidence="13 14">
    <name type="scientific">[Candida] arabinofermentans NRRL YB-2248</name>
    <dbReference type="NCBI Taxonomy" id="983967"/>
    <lineage>
        <taxon>Eukaryota</taxon>
        <taxon>Fungi</taxon>
        <taxon>Dikarya</taxon>
        <taxon>Ascomycota</taxon>
        <taxon>Saccharomycotina</taxon>
        <taxon>Pichiomycetes</taxon>
        <taxon>Pichiales</taxon>
        <taxon>Pichiaceae</taxon>
        <taxon>Ogataea</taxon>
        <taxon>Ogataea/Candida clade</taxon>
    </lineage>
</organism>
<dbReference type="InterPro" id="IPR013087">
    <property type="entry name" value="Znf_C2H2_type"/>
</dbReference>
<dbReference type="PANTHER" id="PTHR46095">
    <property type="entry name" value="ZINC FINGER PROTEIN 593"/>
    <property type="match status" value="1"/>
</dbReference>
<dbReference type="PANTHER" id="PTHR46095:SF1">
    <property type="entry name" value="ZINC FINGER PROTEIN 593"/>
    <property type="match status" value="1"/>
</dbReference>
<evidence type="ECO:0000256" key="8">
    <source>
        <dbReference type="ARBA" id="ARBA00023242"/>
    </source>
</evidence>
<dbReference type="InterPro" id="IPR022755">
    <property type="entry name" value="Znf_C2H2_jaz"/>
</dbReference>
<dbReference type="GO" id="GO:0005737">
    <property type="term" value="C:cytoplasm"/>
    <property type="evidence" value="ECO:0007669"/>
    <property type="project" value="UniProtKB-SubCell"/>
</dbReference>
<dbReference type="GO" id="GO:0005634">
    <property type="term" value="C:nucleus"/>
    <property type="evidence" value="ECO:0007669"/>
    <property type="project" value="UniProtKB-SubCell"/>
</dbReference>
<dbReference type="PROSITE" id="PS00028">
    <property type="entry name" value="ZINC_FINGER_C2H2_1"/>
    <property type="match status" value="1"/>
</dbReference>
<dbReference type="Gene3D" id="3.30.160.60">
    <property type="entry name" value="Classic Zinc Finger"/>
    <property type="match status" value="1"/>
</dbReference>
<evidence type="ECO:0000256" key="6">
    <source>
        <dbReference type="ARBA" id="ARBA00022771"/>
    </source>
</evidence>
<dbReference type="GO" id="GO:0043021">
    <property type="term" value="F:ribonucleoprotein complex binding"/>
    <property type="evidence" value="ECO:0007669"/>
    <property type="project" value="UniProtKB-ARBA"/>
</dbReference>
<dbReference type="FunFam" id="3.30.160.60:FF:000299">
    <property type="entry name" value="Zinc finger protein 593"/>
    <property type="match status" value="1"/>
</dbReference>
<gene>
    <name evidence="13" type="ORF">CANARDRAFT_7080</name>
</gene>
<evidence type="ECO:0000256" key="9">
    <source>
        <dbReference type="ARBA" id="ARBA00038064"/>
    </source>
</evidence>
<evidence type="ECO:0000259" key="12">
    <source>
        <dbReference type="PROSITE" id="PS50157"/>
    </source>
</evidence>
<keyword evidence="8" id="KW-0539">Nucleus</keyword>
<comment type="subcellular location">
    <subcellularLocation>
        <location evidence="2">Cytoplasm</location>
    </subcellularLocation>
    <subcellularLocation>
        <location evidence="1">Nucleus</location>
    </subcellularLocation>
</comment>
<dbReference type="GO" id="GO:0008270">
    <property type="term" value="F:zinc ion binding"/>
    <property type="evidence" value="ECO:0007669"/>
    <property type="project" value="UniProtKB-KW"/>
</dbReference>